<evidence type="ECO:0000313" key="1">
    <source>
        <dbReference type="EMBL" id="GGY90094.1"/>
    </source>
</evidence>
<dbReference type="EMBL" id="BMZA01000001">
    <property type="protein sequence ID" value="GGY90094.1"/>
    <property type="molecule type" value="Genomic_DNA"/>
</dbReference>
<keyword evidence="2" id="KW-1185">Reference proteome</keyword>
<proteinExistence type="predicted"/>
<sequence>MSGARLPEGFGDLERYCDTWGLHTTRERHAVRCGSTMEEIRDFYDAMTDRAAEACDLIDSYALDSLPPQVNNLMALVLGLAQAHVAVEIHGQPRAPGTPWPNSLKIVRGLPMLG</sequence>
<reference evidence="1" key="2">
    <citation type="submission" date="2020-09" db="EMBL/GenBank/DDBJ databases">
        <authorList>
            <person name="Sun Q."/>
            <person name="Kim S."/>
        </authorList>
    </citation>
    <scope>NUCLEOTIDE SEQUENCE</scope>
    <source>
        <strain evidence="1">KCTC 32255</strain>
    </source>
</reference>
<comment type="caution">
    <text evidence="1">The sequence shown here is derived from an EMBL/GenBank/DDBJ whole genome shotgun (WGS) entry which is preliminary data.</text>
</comment>
<protein>
    <submittedName>
        <fullName evidence="1">Uncharacterized protein</fullName>
    </submittedName>
</protein>
<gene>
    <name evidence="1" type="ORF">GCM10011614_00920</name>
</gene>
<dbReference type="AlphaFoldDB" id="A0A918P7F3"/>
<reference evidence="1" key="1">
    <citation type="journal article" date="2014" name="Int. J. Syst. Evol. Microbiol.">
        <title>Complete genome sequence of Corynebacterium casei LMG S-19264T (=DSM 44701T), isolated from a smear-ripened cheese.</title>
        <authorList>
            <consortium name="US DOE Joint Genome Institute (JGI-PGF)"/>
            <person name="Walter F."/>
            <person name="Albersmeier A."/>
            <person name="Kalinowski J."/>
            <person name="Ruckert C."/>
        </authorList>
    </citation>
    <scope>NUCLEOTIDE SEQUENCE</scope>
    <source>
        <strain evidence="1">KCTC 32255</strain>
    </source>
</reference>
<dbReference type="Proteomes" id="UP000648075">
    <property type="component" value="Unassembled WGS sequence"/>
</dbReference>
<evidence type="ECO:0000313" key="2">
    <source>
        <dbReference type="Proteomes" id="UP000648075"/>
    </source>
</evidence>
<dbReference type="RefSeq" id="WP_189619131.1">
    <property type="nucleotide sequence ID" value="NZ_BMZA01000001.1"/>
</dbReference>
<name>A0A918P7F3_9SPHN</name>
<accession>A0A918P7F3</accession>
<organism evidence="1 2">
    <name type="scientific">Novosphingobium colocasiae</name>
    <dbReference type="NCBI Taxonomy" id="1256513"/>
    <lineage>
        <taxon>Bacteria</taxon>
        <taxon>Pseudomonadati</taxon>
        <taxon>Pseudomonadota</taxon>
        <taxon>Alphaproteobacteria</taxon>
        <taxon>Sphingomonadales</taxon>
        <taxon>Sphingomonadaceae</taxon>
        <taxon>Novosphingobium</taxon>
    </lineage>
</organism>